<feature type="compositionally biased region" description="Basic and acidic residues" evidence="1">
    <location>
        <begin position="173"/>
        <end position="185"/>
    </location>
</feature>
<evidence type="ECO:0000313" key="3">
    <source>
        <dbReference type="Proteomes" id="UP001189429"/>
    </source>
</evidence>
<dbReference type="EMBL" id="CAUYUJ010016979">
    <property type="protein sequence ID" value="CAK0870604.1"/>
    <property type="molecule type" value="Genomic_DNA"/>
</dbReference>
<name>A0ABN9VG38_9DINO</name>
<feature type="compositionally biased region" description="Polar residues" evidence="1">
    <location>
        <begin position="532"/>
        <end position="543"/>
    </location>
</feature>
<feature type="compositionally biased region" description="Low complexity" evidence="1">
    <location>
        <begin position="998"/>
        <end position="1007"/>
    </location>
</feature>
<feature type="compositionally biased region" description="Low complexity" evidence="1">
    <location>
        <begin position="940"/>
        <end position="956"/>
    </location>
</feature>
<feature type="compositionally biased region" description="Polar residues" evidence="1">
    <location>
        <begin position="148"/>
        <end position="164"/>
    </location>
</feature>
<organism evidence="2 3">
    <name type="scientific">Prorocentrum cordatum</name>
    <dbReference type="NCBI Taxonomy" id="2364126"/>
    <lineage>
        <taxon>Eukaryota</taxon>
        <taxon>Sar</taxon>
        <taxon>Alveolata</taxon>
        <taxon>Dinophyceae</taxon>
        <taxon>Prorocentrales</taxon>
        <taxon>Prorocentraceae</taxon>
        <taxon>Prorocentrum</taxon>
    </lineage>
</organism>
<feature type="compositionally biased region" description="Basic and acidic residues" evidence="1">
    <location>
        <begin position="384"/>
        <end position="394"/>
    </location>
</feature>
<accession>A0ABN9VG38</accession>
<feature type="region of interest" description="Disordered" evidence="1">
    <location>
        <begin position="446"/>
        <end position="554"/>
    </location>
</feature>
<sequence>MTHVWHVDRDHGIEQRHQLDLAARRIGQYMPGDLEATSIKGTKYDLYARHPIPLNIEVPSGRSTQELADQAEHAALGAQRREAPNDFRSWVIKRKLIGALHKSIKEEPFAAREIISKGQAITHPKHILDEKGRQLKELWITARRSRGESTSADSRCASSLQAHTSPHAVDSPNETRRGQNADHGRSSNLDSYASPRMPRSQIEDSGEVRAAAHCTKATKGHGGQIDAISDWPVRETSDASENPQSMGEEEELFCATGCRTARSCDLQDGNQKHASPNEERGELRVQIEFLFSTGSRKVESVTALLISSRIKDSDTAARTVERWPIRANVVADIGGADPTKRRRRKGFRSQRWLDDARVANDPPPGKKHKRANAAHAQEDGSIDWGRDDSDEPLSHKDVNRLFKREGFARALGVSTQRFTALEWPLVDEDWSAARWFELTPTGETQLTTVAAPGPPLADRHSDGAGRSPSRQQMGAGHFAQRRSDAHPPPPKSAVGEKLVARLSKAHLPKERSAESIFTAPRRARSPRGCATRASSPSPLQSGLSDPRRAPGPAPRPIVNLTPKNSHMEPHLEEVPDVPIPRQRASVVLLGEQDLTHVAAIACPMGWPLAVKATQATGRFLTKAPPPLGSGLAGRERRGSSSLPLNPARWLQSSFHVYLGNWDQFAIGSPAKLRRRRGAPSAEQILSGRRGGGTVSRPPLEATLDHLGHVATWPRPVLSALSACFPEVGRADLFPLGEEAVDELLTAACLLPSCAVNIRAAVDPRPIAFDASEFAGGACEAVSSTPAGAEHAFRSNAGVDEGWSVTRELRADLAGRICGETYAGLHFLVFVQTQPNNPLWAREALQLRSLLSARTVAPSALVEAGHLRRLLGEALSLDTASILPGGVPFQMPLKKEANFALLAKPPDYTPSPCTLDALPAGWTPAASGARGKAAGDGGGHAAADQAAPKPAEGPAAELTVTQVVPVRPAARGEWSTTRVEPMRPSDTTRGGEERGEGSGSMVGSSPSEEGSRLGTGDSIQVVKECSPQMPGQVDDDLLNKAKVYQGPAPREADGAAAVAWPATPPVLASLGQRSALPPILGQVAPVSASRSFTDKGRRHKGLKGRGGVLSRARLASRGTGGTHRSFIHSLQHVIVSR</sequence>
<dbReference type="Proteomes" id="UP001189429">
    <property type="component" value="Unassembled WGS sequence"/>
</dbReference>
<feature type="region of interest" description="Disordered" evidence="1">
    <location>
        <begin position="621"/>
        <end position="641"/>
    </location>
</feature>
<reference evidence="2" key="1">
    <citation type="submission" date="2023-10" db="EMBL/GenBank/DDBJ databases">
        <authorList>
            <person name="Chen Y."/>
            <person name="Shah S."/>
            <person name="Dougan E. K."/>
            <person name="Thang M."/>
            <person name="Chan C."/>
        </authorList>
    </citation>
    <scope>NUCLEOTIDE SEQUENCE [LARGE SCALE GENOMIC DNA]</scope>
</reference>
<keyword evidence="3" id="KW-1185">Reference proteome</keyword>
<comment type="caution">
    <text evidence="2">The sequence shown here is derived from an EMBL/GenBank/DDBJ whole genome shotgun (WGS) entry which is preliminary data.</text>
</comment>
<feature type="region of interest" description="Disordered" evidence="1">
    <location>
        <begin position="336"/>
        <end position="394"/>
    </location>
</feature>
<protein>
    <submittedName>
        <fullName evidence="2">Uncharacterized protein</fullName>
    </submittedName>
</protein>
<feature type="region of interest" description="Disordered" evidence="1">
    <location>
        <begin position="675"/>
        <end position="697"/>
    </location>
</feature>
<feature type="region of interest" description="Disordered" evidence="1">
    <location>
        <begin position="144"/>
        <end position="250"/>
    </location>
</feature>
<evidence type="ECO:0000256" key="1">
    <source>
        <dbReference type="SAM" id="MobiDB-lite"/>
    </source>
</evidence>
<evidence type="ECO:0000313" key="2">
    <source>
        <dbReference type="EMBL" id="CAK0870604.1"/>
    </source>
</evidence>
<feature type="region of interest" description="Disordered" evidence="1">
    <location>
        <begin position="924"/>
        <end position="1014"/>
    </location>
</feature>
<proteinExistence type="predicted"/>
<gene>
    <name evidence="2" type="ORF">PCOR1329_LOCUS56667</name>
</gene>